<evidence type="ECO:0000313" key="1">
    <source>
        <dbReference type="EMBL" id="KIZ15360.1"/>
    </source>
</evidence>
<accession>A0A0D7CHM0</accession>
<protein>
    <submittedName>
        <fullName evidence="1">Uncharacterized protein</fullName>
    </submittedName>
</protein>
<gene>
    <name evidence="1" type="ORF">SNA_27795</name>
</gene>
<name>A0A0D7CHM0_9ACTN</name>
<organism evidence="1 2">
    <name type="scientific">Streptomyces natalensis ATCC 27448</name>
    <dbReference type="NCBI Taxonomy" id="1240678"/>
    <lineage>
        <taxon>Bacteria</taxon>
        <taxon>Bacillati</taxon>
        <taxon>Actinomycetota</taxon>
        <taxon>Actinomycetes</taxon>
        <taxon>Kitasatosporales</taxon>
        <taxon>Streptomycetaceae</taxon>
        <taxon>Streptomyces</taxon>
    </lineage>
</organism>
<proteinExistence type="predicted"/>
<reference evidence="1 2" key="1">
    <citation type="submission" date="2014-09" db="EMBL/GenBank/DDBJ databases">
        <title>Draft genome sequence of Streptomyces natalensis ATCC 27448, producer of the antifungal pimaricin.</title>
        <authorList>
            <person name="Mendes M.V."/>
            <person name="Beites T."/>
            <person name="Pires S."/>
            <person name="Santos C.L."/>
            <person name="Moradas-Ferreira P."/>
        </authorList>
    </citation>
    <scope>NUCLEOTIDE SEQUENCE [LARGE SCALE GENOMIC DNA]</scope>
    <source>
        <strain evidence="1 2">ATCC 27448</strain>
    </source>
</reference>
<sequence>MWPQPFSRSLVEQTQARSAVTRATVAVEGGAFGEAADHARAANQAALPTAARSRPLTFAVTAEARQNRTTQAVTHLVAAEAAAPLRLRPAPFAGR</sequence>
<evidence type="ECO:0000313" key="2">
    <source>
        <dbReference type="Proteomes" id="UP000032458"/>
    </source>
</evidence>
<dbReference type="PATRIC" id="fig|1240678.4.peg.5924"/>
<keyword evidence="2" id="KW-1185">Reference proteome</keyword>
<dbReference type="EMBL" id="JRKI01000034">
    <property type="protein sequence ID" value="KIZ15360.1"/>
    <property type="molecule type" value="Genomic_DNA"/>
</dbReference>
<dbReference type="AlphaFoldDB" id="A0A0D7CHM0"/>
<comment type="caution">
    <text evidence="1">The sequence shown here is derived from an EMBL/GenBank/DDBJ whole genome shotgun (WGS) entry which is preliminary data.</text>
</comment>
<dbReference type="Proteomes" id="UP000032458">
    <property type="component" value="Unassembled WGS sequence"/>
</dbReference>